<protein>
    <submittedName>
        <fullName evidence="1">Nucleolar protein 13</fullName>
    </submittedName>
</protein>
<keyword evidence="2" id="KW-1185">Reference proteome</keyword>
<proteinExistence type="predicted"/>
<evidence type="ECO:0000313" key="1">
    <source>
        <dbReference type="EMBL" id="KAJ1897186.1"/>
    </source>
</evidence>
<organism evidence="1 2">
    <name type="scientific">Kickxella alabastrina</name>
    <dbReference type="NCBI Taxonomy" id="61397"/>
    <lineage>
        <taxon>Eukaryota</taxon>
        <taxon>Fungi</taxon>
        <taxon>Fungi incertae sedis</taxon>
        <taxon>Zoopagomycota</taxon>
        <taxon>Kickxellomycotina</taxon>
        <taxon>Kickxellomycetes</taxon>
        <taxon>Kickxellales</taxon>
        <taxon>Kickxellaceae</taxon>
        <taxon>Kickxella</taxon>
    </lineage>
</organism>
<gene>
    <name evidence="1" type="primary">NOP13_2</name>
    <name evidence="1" type="ORF">LPJ66_003529</name>
</gene>
<reference evidence="1" key="1">
    <citation type="submission" date="2022-07" db="EMBL/GenBank/DDBJ databases">
        <title>Phylogenomic reconstructions and comparative analyses of Kickxellomycotina fungi.</title>
        <authorList>
            <person name="Reynolds N.K."/>
            <person name="Stajich J.E."/>
            <person name="Barry K."/>
            <person name="Grigoriev I.V."/>
            <person name="Crous P."/>
            <person name="Smith M.E."/>
        </authorList>
    </citation>
    <scope>NUCLEOTIDE SEQUENCE</scope>
    <source>
        <strain evidence="1">Benny 63K</strain>
    </source>
</reference>
<evidence type="ECO:0000313" key="2">
    <source>
        <dbReference type="Proteomes" id="UP001150581"/>
    </source>
</evidence>
<dbReference type="EMBL" id="JANBPG010000358">
    <property type="protein sequence ID" value="KAJ1897186.1"/>
    <property type="molecule type" value="Genomic_DNA"/>
</dbReference>
<accession>A0ACC1IMY5</accession>
<dbReference type="Proteomes" id="UP001150581">
    <property type="component" value="Unassembled WGS sequence"/>
</dbReference>
<comment type="caution">
    <text evidence="1">The sequence shown here is derived from an EMBL/GenBank/DDBJ whole genome shotgun (WGS) entry which is preliminary data.</text>
</comment>
<sequence length="382" mass="42116">MGSDTKEDVVMAETPVVDTSAVEKASTADKPAKEKKDKKEKKDRKSKDESDSTKDKPKSKGKKKSSGSKKPEVEPKPRSPWSVWIGNLPYTVTKDQIREFFKPCGGEITRVNLPKKDGKISGFAYVDFDKAEPVGLALAYSEQTMGGRAVLIKSASDFTKTGAPSRVAPSTNEAAAPRSEKPKAADKGKKTPAAARNKNPTSPTLFVGNLSFDVKRSDLKTIFRQFGDLYGVRVATFEDNPEKCKGFAYVDFKYTDDATKAMQSPELKEIGGRRTRIEYAGEDATKKGRPWEFDPKTMNVNPSHAVHSIKKRAYGARGNADDDDSDAETSAPKAQEAPKERPAYNRRDSNKRSRKLDTDNMAETKLQGLPVEFEGQKITFGD</sequence>
<name>A0ACC1IMY5_9FUNG</name>